<organism evidence="14 15">
    <name type="scientific">Sinocyclocheilus grahami</name>
    <name type="common">Dianchi golden-line fish</name>
    <name type="synonym">Barbus grahami</name>
    <dbReference type="NCBI Taxonomy" id="75366"/>
    <lineage>
        <taxon>Eukaryota</taxon>
        <taxon>Metazoa</taxon>
        <taxon>Chordata</taxon>
        <taxon>Craniata</taxon>
        <taxon>Vertebrata</taxon>
        <taxon>Euteleostomi</taxon>
        <taxon>Actinopterygii</taxon>
        <taxon>Neopterygii</taxon>
        <taxon>Teleostei</taxon>
        <taxon>Ostariophysi</taxon>
        <taxon>Cypriniformes</taxon>
        <taxon>Cyprinidae</taxon>
        <taxon>Cyprininae</taxon>
        <taxon>Sinocyclocheilus</taxon>
    </lineage>
</organism>
<evidence type="ECO:0000256" key="2">
    <source>
        <dbReference type="ARBA" id="ARBA00009026"/>
    </source>
</evidence>
<evidence type="ECO:0000256" key="11">
    <source>
        <dbReference type="ARBA" id="ARBA00029981"/>
    </source>
</evidence>
<gene>
    <name evidence="14" type="primary">henmt1</name>
</gene>
<proteinExistence type="inferred from homology"/>
<evidence type="ECO:0000256" key="10">
    <source>
        <dbReference type="ARBA" id="ARBA00023158"/>
    </source>
</evidence>
<sequence>MCLMRTASRADLTKTLTMTTPFSPPLYMQRYQFVIDYVKTYRPKKVIDFGCAECCLLKKLKFHRNGIQLLVGVDINSVVLLKRMHMLAPLISDYLQPSDGPLTIELYQGSVTEREPCTRGFDLVTCVELIEHLELVEVASFSEVVFGYMSPGAVIVSTPNVEFNPLLPGLKGFRNYDHKFEWTRAEFQTWAHKVCRDYGYSVHFTGVGEAVGHWREVGFCTQIAVFQRNFHGSMSNAERLEPSVYRLMYKVVYPSLSDNNIYQRTLVNEVLYEAQHRRQEWLSRMNMDSNNNAHFCAPPLMDVFQHGVEGGTCDWQPVYQQGGTICVPLACVWSSPRVRALCGSMQRLREELLVDSRVRMSADGTVLNLPAAADHDDEVEVEEEEDVKAVSGVANNMEEDWDRELGCYGNV</sequence>
<reference evidence="14" key="1">
    <citation type="submission" date="2025-08" db="UniProtKB">
        <authorList>
            <consortium name="Ensembl"/>
        </authorList>
    </citation>
    <scope>IDENTIFICATION</scope>
</reference>
<dbReference type="Proteomes" id="UP000472262">
    <property type="component" value="Unassembled WGS sequence"/>
</dbReference>
<keyword evidence="7" id="KW-0479">Metal-binding</keyword>
<dbReference type="InterPro" id="IPR026610">
    <property type="entry name" value="Hen1"/>
</dbReference>
<dbReference type="GO" id="GO:0034587">
    <property type="term" value="P:piRNA processing"/>
    <property type="evidence" value="ECO:0007669"/>
    <property type="project" value="TreeGrafter"/>
</dbReference>
<dbReference type="GO" id="GO:0005634">
    <property type="term" value="C:nucleus"/>
    <property type="evidence" value="ECO:0007669"/>
    <property type="project" value="TreeGrafter"/>
</dbReference>
<dbReference type="Ensembl" id="ENSSGRT00000061645.1">
    <property type="protein sequence ID" value="ENSSGRP00000057749.1"/>
    <property type="gene ID" value="ENSSGRG00000030143.1"/>
</dbReference>
<dbReference type="EC" id="2.1.1.386" evidence="12"/>
<evidence type="ECO:0000256" key="5">
    <source>
        <dbReference type="ARBA" id="ARBA00022679"/>
    </source>
</evidence>
<dbReference type="GO" id="GO:0046872">
    <property type="term" value="F:metal ion binding"/>
    <property type="evidence" value="ECO:0007669"/>
    <property type="project" value="UniProtKB-KW"/>
</dbReference>
<protein>
    <recommendedName>
        <fullName evidence="3">Small RNA 2'-O-methyltransferase</fullName>
        <ecNumber evidence="12">2.1.1.386</ecNumber>
    </recommendedName>
    <alternativeName>
        <fullName evidence="11">HEN1 methyltransferase homolog 1</fullName>
    </alternativeName>
</protein>
<dbReference type="AlphaFoldDB" id="A0A672P5E1"/>
<keyword evidence="15" id="KW-1185">Reference proteome</keyword>
<keyword evidence="8" id="KW-0460">Magnesium</keyword>
<dbReference type="InParanoid" id="A0A672P5E1"/>
<keyword evidence="10" id="KW-0943">RNA-mediated gene silencing</keyword>
<dbReference type="SUPFAM" id="SSF53335">
    <property type="entry name" value="S-adenosyl-L-methionine-dependent methyltransferases"/>
    <property type="match status" value="1"/>
</dbReference>
<dbReference type="GO" id="GO:0003723">
    <property type="term" value="F:RNA binding"/>
    <property type="evidence" value="ECO:0007669"/>
    <property type="project" value="UniProtKB-KW"/>
</dbReference>
<evidence type="ECO:0000256" key="9">
    <source>
        <dbReference type="ARBA" id="ARBA00022884"/>
    </source>
</evidence>
<evidence type="ECO:0000256" key="1">
    <source>
        <dbReference type="ARBA" id="ARBA00001946"/>
    </source>
</evidence>
<dbReference type="PANTHER" id="PTHR21404:SF3">
    <property type="entry name" value="SMALL RNA 2'-O-METHYLTRANSFERASE"/>
    <property type="match status" value="1"/>
</dbReference>
<accession>A0A672P5E1</accession>
<dbReference type="KEGG" id="sgh:107555628"/>
<evidence type="ECO:0000256" key="13">
    <source>
        <dbReference type="ARBA" id="ARBA00048418"/>
    </source>
</evidence>
<dbReference type="GO" id="GO:0001510">
    <property type="term" value="P:RNA methylation"/>
    <property type="evidence" value="ECO:0007669"/>
    <property type="project" value="InterPro"/>
</dbReference>
<dbReference type="GO" id="GO:0090486">
    <property type="term" value="F:small RNA 2'-O-methyltransferase activity"/>
    <property type="evidence" value="ECO:0007669"/>
    <property type="project" value="UniProtKB-EC"/>
</dbReference>
<dbReference type="FunCoup" id="A0A672P5E1">
    <property type="interactions" value="10"/>
</dbReference>
<dbReference type="GO" id="GO:0030422">
    <property type="term" value="P:siRNA processing"/>
    <property type="evidence" value="ECO:0007669"/>
    <property type="project" value="TreeGrafter"/>
</dbReference>
<evidence type="ECO:0000256" key="4">
    <source>
        <dbReference type="ARBA" id="ARBA00022603"/>
    </source>
</evidence>
<comment type="catalytic activity">
    <reaction evidence="13">
        <text>small RNA 3'-end nucleotide + S-adenosyl-L-methionine = small RNA 3'-end 2'-O-methylnucleotide + S-adenosyl-L-homocysteine + H(+)</text>
        <dbReference type="Rhea" id="RHEA:37887"/>
        <dbReference type="Rhea" id="RHEA-COMP:10415"/>
        <dbReference type="Rhea" id="RHEA-COMP:10416"/>
        <dbReference type="ChEBI" id="CHEBI:15378"/>
        <dbReference type="ChEBI" id="CHEBI:57856"/>
        <dbReference type="ChEBI" id="CHEBI:59789"/>
        <dbReference type="ChEBI" id="CHEBI:74896"/>
        <dbReference type="ChEBI" id="CHEBI:74898"/>
        <dbReference type="EC" id="2.1.1.386"/>
    </reaction>
</comment>
<keyword evidence="4" id="KW-0489">Methyltransferase</keyword>
<evidence type="ECO:0000256" key="6">
    <source>
        <dbReference type="ARBA" id="ARBA00022691"/>
    </source>
</evidence>
<dbReference type="Gene3D" id="3.40.50.150">
    <property type="entry name" value="Vaccinia Virus protein VP39"/>
    <property type="match status" value="1"/>
</dbReference>
<evidence type="ECO:0000313" key="14">
    <source>
        <dbReference type="Ensembl" id="ENSSGRP00000057749.1"/>
    </source>
</evidence>
<reference evidence="14" key="2">
    <citation type="submission" date="2025-09" db="UniProtKB">
        <authorList>
            <consortium name="Ensembl"/>
        </authorList>
    </citation>
    <scope>IDENTIFICATION</scope>
</reference>
<keyword evidence="5" id="KW-0808">Transferase</keyword>
<dbReference type="OMA" id="YEQRYCA"/>
<evidence type="ECO:0000313" key="15">
    <source>
        <dbReference type="Proteomes" id="UP000472262"/>
    </source>
</evidence>
<dbReference type="FunFam" id="3.40.50.150:FF:000124">
    <property type="entry name" value="HEN methyltransferase 1"/>
    <property type="match status" value="1"/>
</dbReference>
<keyword evidence="6" id="KW-0949">S-adenosyl-L-methionine</keyword>
<evidence type="ECO:0000256" key="7">
    <source>
        <dbReference type="ARBA" id="ARBA00022723"/>
    </source>
</evidence>
<evidence type="ECO:0000256" key="8">
    <source>
        <dbReference type="ARBA" id="ARBA00022842"/>
    </source>
</evidence>
<dbReference type="GO" id="GO:0005737">
    <property type="term" value="C:cytoplasm"/>
    <property type="evidence" value="ECO:0007669"/>
    <property type="project" value="TreeGrafter"/>
</dbReference>
<comment type="cofactor">
    <cofactor evidence="1">
        <name>Mg(2+)</name>
        <dbReference type="ChEBI" id="CHEBI:18420"/>
    </cofactor>
</comment>
<comment type="similarity">
    <text evidence="2">Belongs to the methyltransferase superfamily. HEN1 family.</text>
</comment>
<evidence type="ECO:0000256" key="3">
    <source>
        <dbReference type="ARBA" id="ARBA00021330"/>
    </source>
</evidence>
<dbReference type="OrthoDB" id="2154311at2759"/>
<keyword evidence="9" id="KW-0694">RNA-binding</keyword>
<evidence type="ECO:0000256" key="12">
    <source>
        <dbReference type="ARBA" id="ARBA00035025"/>
    </source>
</evidence>
<dbReference type="InterPro" id="IPR029063">
    <property type="entry name" value="SAM-dependent_MTases_sf"/>
</dbReference>
<dbReference type="PANTHER" id="PTHR21404">
    <property type="entry name" value="HEN1"/>
    <property type="match status" value="1"/>
</dbReference>
<name>A0A672P5E1_SINGR</name>